<evidence type="ECO:0000256" key="11">
    <source>
        <dbReference type="ARBA" id="ARBA00049360"/>
    </source>
</evidence>
<comment type="cofactor">
    <cofactor evidence="1">
        <name>Mg(2+)</name>
        <dbReference type="ChEBI" id="CHEBI:18420"/>
    </cofactor>
</comment>
<gene>
    <name evidence="15" type="ORF">NP493_471g00001</name>
</gene>
<evidence type="ECO:0000256" key="5">
    <source>
        <dbReference type="ARBA" id="ARBA00022741"/>
    </source>
</evidence>
<evidence type="ECO:0000256" key="8">
    <source>
        <dbReference type="ARBA" id="ARBA00022842"/>
    </source>
</evidence>
<dbReference type="InterPro" id="IPR003960">
    <property type="entry name" value="ATPase_AAA_CS"/>
</dbReference>
<comment type="similarity">
    <text evidence="3 12">Belongs to the AAA ATPase family.</text>
</comment>
<comment type="caution">
    <text evidence="15">The sequence shown here is derived from an EMBL/GenBank/DDBJ whole genome shotgun (WGS) entry which is preliminary data.</text>
</comment>
<name>A0AAD9KY37_RIDPI</name>
<keyword evidence="4" id="KW-0479">Metal-binding</keyword>
<evidence type="ECO:0000256" key="7">
    <source>
        <dbReference type="ARBA" id="ARBA00022840"/>
    </source>
</evidence>
<keyword evidence="16" id="KW-1185">Reference proteome</keyword>
<evidence type="ECO:0000256" key="9">
    <source>
        <dbReference type="ARBA" id="ARBA00023242"/>
    </source>
</evidence>
<dbReference type="InterPro" id="IPR027417">
    <property type="entry name" value="P-loop_NTPase"/>
</dbReference>
<dbReference type="Gene3D" id="1.10.8.60">
    <property type="match status" value="1"/>
</dbReference>
<dbReference type="FunFam" id="3.40.50.300:FF:000093">
    <property type="entry name" value="Fidgetin-like 1"/>
    <property type="match status" value="1"/>
</dbReference>
<keyword evidence="7 12" id="KW-0067">ATP-binding</keyword>
<evidence type="ECO:0000256" key="4">
    <source>
        <dbReference type="ARBA" id="ARBA00022723"/>
    </source>
</evidence>
<evidence type="ECO:0000256" key="1">
    <source>
        <dbReference type="ARBA" id="ARBA00001946"/>
    </source>
</evidence>
<dbReference type="InterPro" id="IPR041569">
    <property type="entry name" value="AAA_lid_3"/>
</dbReference>
<sequence>MEDNPLQSPLLTRWQHLHVQDQVEDCDVSSKADLLRNLLAQIQYARASEITSTESTKMLMHADLTRYGDIVDKDVGCYTEEVLALVQDHQTVEKRQWKTSLTLESALEVDTVQQFLKENEAATSELFPSGNRNEPLLLGPTVTTDTGRSSDHRSVELSSRQPLLQPSNHQSANWSRDSLHPVSNGSKMSGSAVGLGGAVSSWNGQTRPEGEWRGNRRNALGTNGKTATVAGSESGNLWSGPTLYSRQDSLKRPLEDATVEFEEERCSLAASSFRTARDQLAIEEEKKHGRVGGGSYGTSKKCLGTRRGPGSRFVPPVMNRDDCDDGGCLVKAAGPNKGVQQVEGEVDERLKNIDAKMIELITNEIIDHGPAVTWDQIAGLQFAKKTIREIVIWPMLRPDIFTGLRGPPKGLLLFGPPGTGKTLIGKCIACQSKSTFFSISASSLTSKWVGEGEKMVRALFAVARTHQPAVIFIDEIDSLLSQRTDGEHESSRRIKTEFLVQLDGATTAETDRILVVGATNRPQEIDEAARRRFVKRLYIPLPDSDARRHIVTTLLHQQTHCLTDQQLTSISEQSHGFSGADMTSLCREAALGPIRTIEFTDIEDISADQVRPINYADFEAAFRQVKPSVTKDDLHLYIEWNNTFGSWAM</sequence>
<feature type="domain" description="AAA+ ATPase" evidence="14">
    <location>
        <begin position="407"/>
        <end position="543"/>
    </location>
</feature>
<comment type="catalytic activity">
    <reaction evidence="11">
        <text>ATP + H2O = ADP + phosphate + H(+)</text>
        <dbReference type="Rhea" id="RHEA:13065"/>
        <dbReference type="ChEBI" id="CHEBI:15377"/>
        <dbReference type="ChEBI" id="CHEBI:15378"/>
        <dbReference type="ChEBI" id="CHEBI:30616"/>
        <dbReference type="ChEBI" id="CHEBI:43474"/>
        <dbReference type="ChEBI" id="CHEBI:456216"/>
    </reaction>
</comment>
<evidence type="ECO:0000313" key="16">
    <source>
        <dbReference type="Proteomes" id="UP001209878"/>
    </source>
</evidence>
<dbReference type="PANTHER" id="PTHR23074">
    <property type="entry name" value="AAA DOMAIN-CONTAINING"/>
    <property type="match status" value="1"/>
</dbReference>
<dbReference type="InterPro" id="IPR003959">
    <property type="entry name" value="ATPase_AAA_core"/>
</dbReference>
<dbReference type="InterPro" id="IPR050304">
    <property type="entry name" value="MT-severing_AAA_ATPase"/>
</dbReference>
<comment type="subcellular location">
    <subcellularLocation>
        <location evidence="2">Nucleus</location>
    </subcellularLocation>
</comment>
<evidence type="ECO:0000256" key="3">
    <source>
        <dbReference type="ARBA" id="ARBA00006914"/>
    </source>
</evidence>
<keyword evidence="8" id="KW-0460">Magnesium</keyword>
<keyword evidence="5 12" id="KW-0547">Nucleotide-binding</keyword>
<dbReference type="EMBL" id="JAODUO010000471">
    <property type="protein sequence ID" value="KAK2179793.1"/>
    <property type="molecule type" value="Genomic_DNA"/>
</dbReference>
<keyword evidence="6" id="KW-0378">Hydrolase</keyword>
<evidence type="ECO:0000256" key="10">
    <source>
        <dbReference type="ARBA" id="ARBA00035694"/>
    </source>
</evidence>
<accession>A0AAD9KY37</accession>
<dbReference type="GO" id="GO:0008568">
    <property type="term" value="F:microtubule severing ATPase activity"/>
    <property type="evidence" value="ECO:0007669"/>
    <property type="project" value="TreeGrafter"/>
</dbReference>
<organism evidence="15 16">
    <name type="scientific">Ridgeia piscesae</name>
    <name type="common">Tubeworm</name>
    <dbReference type="NCBI Taxonomy" id="27915"/>
    <lineage>
        <taxon>Eukaryota</taxon>
        <taxon>Metazoa</taxon>
        <taxon>Spiralia</taxon>
        <taxon>Lophotrochozoa</taxon>
        <taxon>Annelida</taxon>
        <taxon>Polychaeta</taxon>
        <taxon>Sedentaria</taxon>
        <taxon>Canalipalpata</taxon>
        <taxon>Sabellida</taxon>
        <taxon>Siboglinidae</taxon>
        <taxon>Ridgeia</taxon>
    </lineage>
</organism>
<proteinExistence type="inferred from homology"/>
<dbReference type="Pfam" id="PF00004">
    <property type="entry name" value="AAA"/>
    <property type="match status" value="1"/>
</dbReference>
<feature type="compositionally biased region" description="Polar residues" evidence="13">
    <location>
        <begin position="220"/>
        <end position="234"/>
    </location>
</feature>
<evidence type="ECO:0000256" key="13">
    <source>
        <dbReference type="SAM" id="MobiDB-lite"/>
    </source>
</evidence>
<dbReference type="PANTHER" id="PTHR23074:SF17">
    <property type="entry name" value="FIDGETIN-LIKE PROTEIN 1"/>
    <property type="match status" value="1"/>
</dbReference>
<evidence type="ECO:0000313" key="15">
    <source>
        <dbReference type="EMBL" id="KAK2179793.1"/>
    </source>
</evidence>
<dbReference type="SMART" id="SM00382">
    <property type="entry name" value="AAA"/>
    <property type="match status" value="1"/>
</dbReference>
<dbReference type="Proteomes" id="UP001209878">
    <property type="component" value="Unassembled WGS sequence"/>
</dbReference>
<evidence type="ECO:0000259" key="14">
    <source>
        <dbReference type="SMART" id="SM00382"/>
    </source>
</evidence>
<evidence type="ECO:0000256" key="2">
    <source>
        <dbReference type="ARBA" id="ARBA00004123"/>
    </source>
</evidence>
<protein>
    <recommendedName>
        <fullName evidence="10">Fidgetin-like protein 1</fullName>
    </recommendedName>
</protein>
<dbReference type="SUPFAM" id="SSF52540">
    <property type="entry name" value="P-loop containing nucleoside triphosphate hydrolases"/>
    <property type="match status" value="1"/>
</dbReference>
<dbReference type="InterPro" id="IPR003593">
    <property type="entry name" value="AAA+_ATPase"/>
</dbReference>
<dbReference type="Pfam" id="PF09336">
    <property type="entry name" value="Vps4_C"/>
    <property type="match status" value="1"/>
</dbReference>
<dbReference type="AlphaFoldDB" id="A0AAD9KY37"/>
<dbReference type="Gene3D" id="3.40.50.300">
    <property type="entry name" value="P-loop containing nucleotide triphosphate hydrolases"/>
    <property type="match status" value="1"/>
</dbReference>
<dbReference type="GO" id="GO:0046872">
    <property type="term" value="F:metal ion binding"/>
    <property type="evidence" value="ECO:0007669"/>
    <property type="project" value="UniProtKB-KW"/>
</dbReference>
<reference evidence="15" key="1">
    <citation type="journal article" date="2023" name="Mol. Biol. Evol.">
        <title>Third-Generation Sequencing Reveals the Adaptive Role of the Epigenome in Three Deep-Sea Polychaetes.</title>
        <authorList>
            <person name="Perez M."/>
            <person name="Aroh O."/>
            <person name="Sun Y."/>
            <person name="Lan Y."/>
            <person name="Juniper S.K."/>
            <person name="Young C.R."/>
            <person name="Angers B."/>
            <person name="Qian P.Y."/>
        </authorList>
    </citation>
    <scope>NUCLEOTIDE SEQUENCE</scope>
    <source>
        <strain evidence="15">R07B-5</strain>
    </source>
</reference>
<dbReference type="CDD" id="cd19525">
    <property type="entry name" value="RecA-like_Figl-1"/>
    <property type="match status" value="1"/>
</dbReference>
<evidence type="ECO:0000256" key="12">
    <source>
        <dbReference type="RuleBase" id="RU003651"/>
    </source>
</evidence>
<dbReference type="GO" id="GO:0016887">
    <property type="term" value="F:ATP hydrolysis activity"/>
    <property type="evidence" value="ECO:0007669"/>
    <property type="project" value="InterPro"/>
</dbReference>
<dbReference type="InterPro" id="IPR047858">
    <property type="entry name" value="FIGNL1_ATPase"/>
</dbReference>
<dbReference type="GO" id="GO:0005524">
    <property type="term" value="F:ATP binding"/>
    <property type="evidence" value="ECO:0007669"/>
    <property type="project" value="UniProtKB-KW"/>
</dbReference>
<dbReference type="FunFam" id="1.10.8.60:FF:000022">
    <property type="entry name" value="Fidgetin like 1"/>
    <property type="match status" value="1"/>
</dbReference>
<feature type="region of interest" description="Disordered" evidence="13">
    <location>
        <begin position="123"/>
        <end position="234"/>
    </location>
</feature>
<evidence type="ECO:0000256" key="6">
    <source>
        <dbReference type="ARBA" id="ARBA00022801"/>
    </source>
</evidence>
<keyword evidence="9" id="KW-0539">Nucleus</keyword>
<feature type="compositionally biased region" description="Polar residues" evidence="13">
    <location>
        <begin position="156"/>
        <end position="188"/>
    </location>
</feature>
<dbReference type="Pfam" id="PF17862">
    <property type="entry name" value="AAA_lid_3"/>
    <property type="match status" value="1"/>
</dbReference>
<dbReference type="PROSITE" id="PS00674">
    <property type="entry name" value="AAA"/>
    <property type="match status" value="1"/>
</dbReference>
<dbReference type="GO" id="GO:0005634">
    <property type="term" value="C:nucleus"/>
    <property type="evidence" value="ECO:0007669"/>
    <property type="project" value="UniProtKB-SubCell"/>
</dbReference>
<dbReference type="InterPro" id="IPR015415">
    <property type="entry name" value="Spast_Vps4_C"/>
</dbReference>